<keyword evidence="1" id="KW-0812">Transmembrane</keyword>
<evidence type="ECO:0000256" key="1">
    <source>
        <dbReference type="SAM" id="Phobius"/>
    </source>
</evidence>
<dbReference type="KEGG" id="lwe:lwe1396"/>
<accession>A0AII2</accession>
<keyword evidence="1" id="KW-0472">Membrane</keyword>
<dbReference type="AlphaFoldDB" id="A0AII2"/>
<dbReference type="eggNOG" id="ENOG50348SS">
    <property type="taxonomic scope" value="Bacteria"/>
</dbReference>
<dbReference type="Proteomes" id="UP000000779">
    <property type="component" value="Chromosome"/>
</dbReference>
<feature type="transmembrane region" description="Helical" evidence="1">
    <location>
        <begin position="16"/>
        <end position="35"/>
    </location>
</feature>
<evidence type="ECO:0000313" key="2">
    <source>
        <dbReference type="EMBL" id="CAK20814.1"/>
    </source>
</evidence>
<dbReference type="HOGENOM" id="CLU_2396135_0_0_9"/>
<proteinExistence type="predicted"/>
<keyword evidence="1" id="KW-1133">Transmembrane helix</keyword>
<dbReference type="EMBL" id="AM263198">
    <property type="protein sequence ID" value="CAK20814.1"/>
    <property type="molecule type" value="Genomic_DNA"/>
</dbReference>
<evidence type="ECO:0000313" key="3">
    <source>
        <dbReference type="Proteomes" id="UP000000779"/>
    </source>
</evidence>
<sequence length="96" mass="10961">MRGMISILQLLLEPEFISLTVTFLLMLTIFSYWSAITLLKPKMVLPADAICLKPVKITLRAHFYRSSPNFIINWLAITMKCSAITDDEDSFSFSNI</sequence>
<dbReference type="STRING" id="386043.lwe1396"/>
<organism evidence="2 3">
    <name type="scientific">Listeria welshimeri serovar 6b (strain ATCC 35897 / DSM 20650 / CCUG 15529 / CIP 8149 / NCTC 11857 / SLCC 5334 / V8)</name>
    <dbReference type="NCBI Taxonomy" id="386043"/>
    <lineage>
        <taxon>Bacteria</taxon>
        <taxon>Bacillati</taxon>
        <taxon>Bacillota</taxon>
        <taxon>Bacilli</taxon>
        <taxon>Bacillales</taxon>
        <taxon>Listeriaceae</taxon>
        <taxon>Listeria</taxon>
    </lineage>
</organism>
<protein>
    <submittedName>
        <fullName evidence="2">Uncharacterized protein</fullName>
    </submittedName>
</protein>
<gene>
    <name evidence="2" type="ordered locus">lwe1396</name>
</gene>
<reference evidence="2 3" key="1">
    <citation type="journal article" date="2006" name="J. Bacteriol.">
        <title>Whole-genome sequence of Listeria welshimeri reveals common steps in genome reduction with Listeria innocua as compared to Listeria monocytogenes.</title>
        <authorList>
            <person name="Hain T."/>
            <person name="Steinweg C."/>
            <person name="Kuenne C.T."/>
            <person name="Billion A."/>
            <person name="Ghai R."/>
            <person name="Chatterjee S.S."/>
            <person name="Domann E."/>
            <person name="Kaerst U."/>
            <person name="Goesmann A."/>
            <person name="Bekel T."/>
            <person name="Bartels D."/>
            <person name="Kaiser O."/>
            <person name="Meyer F."/>
            <person name="Puehler A."/>
            <person name="Weisshaar B."/>
            <person name="Wehland J."/>
            <person name="Liang C."/>
            <person name="Dandekar T."/>
            <person name="Lampidis R."/>
            <person name="Kreft J."/>
            <person name="Goebel W."/>
            <person name="Chakraborty T."/>
        </authorList>
    </citation>
    <scope>NUCLEOTIDE SEQUENCE [LARGE SCALE GENOMIC DNA]</scope>
    <source>
        <strain evidence="3">ATCC 35897 / DSM 20650 / CIP 8149 / NCTC 11857 / SLCC 5334 / V8</strain>
    </source>
</reference>
<name>A0AII2_LISW6</name>